<dbReference type="EMBL" id="VDFR01000159">
    <property type="protein sequence ID" value="TNC34223.1"/>
    <property type="molecule type" value="Genomic_DNA"/>
</dbReference>
<keyword evidence="1" id="KW-1133">Transmembrane helix</keyword>
<keyword evidence="1" id="KW-0812">Transmembrane</keyword>
<dbReference type="RefSeq" id="WP_139106655.1">
    <property type="nucleotide sequence ID" value="NZ_VDFR01000110.1"/>
</dbReference>
<reference evidence="2 4" key="1">
    <citation type="submission" date="2019-05" db="EMBL/GenBank/DDBJ databases">
        <title>Mumia sp. nov., isolated from the intestinal contents of plateau pika (Ochotona curzoniae) in the Qinghai-Tibet plateau of China.</title>
        <authorList>
            <person name="Tian Z."/>
        </authorList>
    </citation>
    <scope>NUCLEOTIDE SEQUENCE [LARGE SCALE GENOMIC DNA]</scope>
    <source>
        <strain evidence="4">527</strain>
        <strain evidence="2">Z527</strain>
    </source>
</reference>
<evidence type="ECO:0000256" key="1">
    <source>
        <dbReference type="SAM" id="Phobius"/>
    </source>
</evidence>
<accession>A0A5C4MBQ8</accession>
<evidence type="ECO:0000313" key="3">
    <source>
        <dbReference type="EMBL" id="TNC40332.1"/>
    </source>
</evidence>
<gene>
    <name evidence="3" type="ORF">FHE65_23220</name>
    <name evidence="2" type="ORF">FHE65_28085</name>
</gene>
<dbReference type="Proteomes" id="UP000306740">
    <property type="component" value="Unassembled WGS sequence"/>
</dbReference>
<evidence type="ECO:0000313" key="4">
    <source>
        <dbReference type="Proteomes" id="UP000306740"/>
    </source>
</evidence>
<sequence length="72" mass="7611">MQSSRERAGRAIPLLLATLAVLVAAFGVWTMALVLSYLVGWSPLVAGALLALAVVVGAALLRVRTRRRVAAR</sequence>
<evidence type="ECO:0000313" key="2">
    <source>
        <dbReference type="EMBL" id="TNC34223.1"/>
    </source>
</evidence>
<keyword evidence="1" id="KW-0472">Membrane</keyword>
<organism evidence="2 4">
    <name type="scientific">Mumia zhuanghuii</name>
    <dbReference type="NCBI Taxonomy" id="2585211"/>
    <lineage>
        <taxon>Bacteria</taxon>
        <taxon>Bacillati</taxon>
        <taxon>Actinomycetota</taxon>
        <taxon>Actinomycetes</taxon>
        <taxon>Propionibacteriales</taxon>
        <taxon>Nocardioidaceae</taxon>
        <taxon>Mumia</taxon>
    </lineage>
</organism>
<feature type="transmembrane region" description="Helical" evidence="1">
    <location>
        <begin position="44"/>
        <end position="63"/>
    </location>
</feature>
<protein>
    <submittedName>
        <fullName evidence="2">Uncharacterized protein</fullName>
    </submittedName>
</protein>
<feature type="transmembrane region" description="Helical" evidence="1">
    <location>
        <begin position="12"/>
        <end position="38"/>
    </location>
</feature>
<dbReference type="EMBL" id="VDFR01000110">
    <property type="protein sequence ID" value="TNC40332.1"/>
    <property type="molecule type" value="Genomic_DNA"/>
</dbReference>
<proteinExistence type="predicted"/>
<dbReference type="AlphaFoldDB" id="A0A5C4MBQ8"/>
<comment type="caution">
    <text evidence="2">The sequence shown here is derived from an EMBL/GenBank/DDBJ whole genome shotgun (WGS) entry which is preliminary data.</text>
</comment>
<name>A0A5C4MBQ8_9ACTN</name>